<dbReference type="Proteomes" id="UP000053095">
    <property type="component" value="Unassembled WGS sequence"/>
</dbReference>
<evidence type="ECO:0000313" key="2">
    <source>
        <dbReference type="Proteomes" id="UP000053095"/>
    </source>
</evidence>
<name>A0A6V8HEM7_TALPI</name>
<comment type="caution">
    <text evidence="1">The sequence shown here is derived from an EMBL/GenBank/DDBJ whole genome shotgun (WGS) entry which is preliminary data.</text>
</comment>
<sequence length="307" mass="34873">MTNSRLLLDIDDALVSDSSPARTDGRGLDYERCARLHNYLVAYGWMAHHQRSADDLDELLACPTFFERQRDDSEVLRQRLDAGLISYLDSIIMPDTGISYWVENVEVIPADELFFIEENGLYDKERFVILYGSWFEHGGHRVGLVYDQQRHQVAMTLYQENIDSVSPVEEHLDMWFPLETMLTNWIYMLRIGKVAAGPERVSNDEEPEAADQLGPWMWQPYSLAQVDSTVAAIEKLSAAIEARMPSGSLLPVLHDTPLLTHADLDAASVPKNCFIRSVLTKVKTPRFKHIASGLEVPHDAARFIARQ</sequence>
<evidence type="ECO:0000313" key="1">
    <source>
        <dbReference type="EMBL" id="GAM39791.1"/>
    </source>
</evidence>
<organism evidence="1 2">
    <name type="scientific">Talaromyces pinophilus</name>
    <name type="common">Penicillium pinophilum</name>
    <dbReference type="NCBI Taxonomy" id="128442"/>
    <lineage>
        <taxon>Eukaryota</taxon>
        <taxon>Fungi</taxon>
        <taxon>Dikarya</taxon>
        <taxon>Ascomycota</taxon>
        <taxon>Pezizomycotina</taxon>
        <taxon>Eurotiomycetes</taxon>
        <taxon>Eurotiomycetidae</taxon>
        <taxon>Eurotiales</taxon>
        <taxon>Trichocomaceae</taxon>
        <taxon>Talaromyces</taxon>
        <taxon>Talaromyces sect. Talaromyces</taxon>
    </lineage>
</organism>
<proteinExistence type="predicted"/>
<keyword evidence="2" id="KW-1185">Reference proteome</keyword>
<dbReference type="EMBL" id="DF933830">
    <property type="protein sequence ID" value="GAM39791.1"/>
    <property type="molecule type" value="Genomic_DNA"/>
</dbReference>
<reference evidence="2" key="1">
    <citation type="journal article" date="2015" name="Genome Announc.">
        <title>Draft genome sequence of Talaromyces cellulolyticus strain Y-94, a source of lignocellulosic biomass-degrading enzymes.</title>
        <authorList>
            <person name="Fujii T."/>
            <person name="Koike H."/>
            <person name="Sawayama S."/>
            <person name="Yano S."/>
            <person name="Inoue H."/>
        </authorList>
    </citation>
    <scope>NUCLEOTIDE SEQUENCE [LARGE SCALE GENOMIC DNA]</scope>
    <source>
        <strain evidence="2">Y-94</strain>
    </source>
</reference>
<dbReference type="AlphaFoldDB" id="A0A6V8HEM7"/>
<protein>
    <submittedName>
        <fullName evidence="1">Uncharacterized protein</fullName>
    </submittedName>
</protein>
<gene>
    <name evidence="1" type="ORF">TCE0_034r11620</name>
</gene>
<accession>A0A6V8HEM7</accession>